<dbReference type="GO" id="GO:0016787">
    <property type="term" value="F:hydrolase activity"/>
    <property type="evidence" value="ECO:0007669"/>
    <property type="project" value="UniProtKB-KW"/>
</dbReference>
<dbReference type="Pfam" id="PF07470">
    <property type="entry name" value="Glyco_hydro_88"/>
    <property type="match status" value="1"/>
</dbReference>
<dbReference type="OrthoDB" id="258246at2"/>
<evidence type="ECO:0000313" key="3">
    <source>
        <dbReference type="Proteomes" id="UP000293925"/>
    </source>
</evidence>
<dbReference type="InterPro" id="IPR008928">
    <property type="entry name" value="6-hairpin_glycosidase_sf"/>
</dbReference>
<comment type="caution">
    <text evidence="2">The sequence shown here is derived from an EMBL/GenBank/DDBJ whole genome shotgun (WGS) entry which is preliminary data.</text>
</comment>
<dbReference type="Proteomes" id="UP000293925">
    <property type="component" value="Unassembled WGS sequence"/>
</dbReference>
<accession>A0A4R0Q288</accession>
<evidence type="ECO:0008006" key="4">
    <source>
        <dbReference type="Google" id="ProtNLM"/>
    </source>
</evidence>
<evidence type="ECO:0000256" key="1">
    <source>
        <dbReference type="ARBA" id="ARBA00022801"/>
    </source>
</evidence>
<reference evidence="2 3" key="1">
    <citation type="submission" date="2019-02" db="EMBL/GenBank/DDBJ databases">
        <title>Pedobacter sp. RP-3-21 sp. nov., isolated from Arctic soil.</title>
        <authorList>
            <person name="Dahal R.H."/>
        </authorList>
    </citation>
    <scope>NUCLEOTIDE SEQUENCE [LARGE SCALE GENOMIC DNA]</scope>
    <source>
        <strain evidence="2 3">RP-3-21</strain>
    </source>
</reference>
<dbReference type="PANTHER" id="PTHR33886">
    <property type="entry name" value="UNSATURATED RHAMNOGALACTURONAN HYDROLASE (EUROFUNG)"/>
    <property type="match status" value="1"/>
</dbReference>
<dbReference type="RefSeq" id="WP_131528493.1">
    <property type="nucleotide sequence ID" value="NZ_SJSO01000004.1"/>
</dbReference>
<evidence type="ECO:0000313" key="2">
    <source>
        <dbReference type="EMBL" id="TCD28343.1"/>
    </source>
</evidence>
<dbReference type="AlphaFoldDB" id="A0A4R0Q288"/>
<organism evidence="2 3">
    <name type="scientific">Pedobacter psychrodurus</name>
    <dbReference type="NCBI Taxonomy" id="2530456"/>
    <lineage>
        <taxon>Bacteria</taxon>
        <taxon>Pseudomonadati</taxon>
        <taxon>Bacteroidota</taxon>
        <taxon>Sphingobacteriia</taxon>
        <taxon>Sphingobacteriales</taxon>
        <taxon>Sphingobacteriaceae</taxon>
        <taxon>Pedobacter</taxon>
    </lineage>
</organism>
<dbReference type="InterPro" id="IPR052043">
    <property type="entry name" value="PolySaccharide_Degr_Enz"/>
</dbReference>
<dbReference type="InterPro" id="IPR010905">
    <property type="entry name" value="Glyco_hydro_88"/>
</dbReference>
<dbReference type="SUPFAM" id="SSF48208">
    <property type="entry name" value="Six-hairpin glycosidases"/>
    <property type="match status" value="1"/>
</dbReference>
<dbReference type="EMBL" id="SJSO01000004">
    <property type="protein sequence ID" value="TCD28343.1"/>
    <property type="molecule type" value="Genomic_DNA"/>
</dbReference>
<dbReference type="PANTHER" id="PTHR33886:SF8">
    <property type="entry name" value="UNSATURATED RHAMNOGALACTURONAN HYDROLASE (EUROFUNG)"/>
    <property type="match status" value="1"/>
</dbReference>
<proteinExistence type="predicted"/>
<name>A0A4R0Q288_9SPHI</name>
<protein>
    <recommendedName>
        <fullName evidence="4">Rhamnogalacturonyl hydrolase YesR</fullName>
    </recommendedName>
</protein>
<dbReference type="Gene3D" id="1.50.10.10">
    <property type="match status" value="1"/>
</dbReference>
<sequence>MNRKEWLKFSAVALTSVLVSDKLWSKNKPGSLNYLMAEITSAPLLSLGDNTIPFNWTVAEIKPDNVGLQMNWSQKLEKNTDAYFRLTSATDIREECIIELSLASTKRKIGQLDIKYAHYMQPFEIIIPPVLMPLILQEGITLKMIKGTKPFWFFASTTVSSDVPKEFLPHLLIAEGKFNNDEWKNRLLSFASISTFGWMEGCVLDGISSLSKKHIKAQEILNLHLDKYFANNTLVYENLNNKRSFEKITTVESILPFAILAATNAQHAMLQQAIDFCKTHANAEGVIADETGNNRRLKTEECYTISYPLAILAQKLKQPELAHLAIANLKARVRLLAKPNFIYQNAKEKGNPEYGNWARGVGWYLLGMAKSLAVLPNNEVTQLLRAELQMAAEFAITHQQKNGLWNNFLHQAETGIDTSGSASIAAALAYGASKNLLPNSCKQAAYKSWKGLQAYFTPDGFLKGTAQVNKGGEALQRSGFRVISPYTLGFLGVLENSLKTYN</sequence>
<dbReference type="GO" id="GO:0005975">
    <property type="term" value="P:carbohydrate metabolic process"/>
    <property type="evidence" value="ECO:0007669"/>
    <property type="project" value="InterPro"/>
</dbReference>
<keyword evidence="3" id="KW-1185">Reference proteome</keyword>
<dbReference type="InterPro" id="IPR012341">
    <property type="entry name" value="6hp_glycosidase-like_sf"/>
</dbReference>
<gene>
    <name evidence="2" type="ORF">EZ456_06575</name>
</gene>
<keyword evidence="1" id="KW-0378">Hydrolase</keyword>